<comment type="caution">
    <text evidence="2">The sequence shown here is derived from an EMBL/GenBank/DDBJ whole genome shotgun (WGS) entry which is preliminary data.</text>
</comment>
<sequence>MDLLPVSVTCAEDSIMDVLSEPEPKEAKPAKPLRPTPGPLGKQCGQNFEDISQEFYSRHRMEVPKRKADEKVDTDFDVPDRSALRDQIRAIDSWLEEDTGREDVKGVTARPRQSAARAPATLQEAMARGAGDGDDSAAEAELFSKLEALKSRETVPPAEIKELVNRAKPLLPGMNLEQLVRALDLFSSSYEDHDFYLHILGELPVQVRSITCELLTKCLCILQRLRLNEETYLELFSMQAMNMIRAQQPAAARAPRAPRRPGEAKEVPKATLAPFSGRMLVQMGNSLTQLAAKHPSRFMDVFQEQLALAIPLLSKEDCELVSPALATSQLRFVNLAQPGALKADIKLVQPEFLRKLHAQGRVWPRRQEAELEEGALYTPRATDDFKVIPVSHCWETMEHPDPCGFQLEQLVRTMDCFAAFDLDGFFVDNAAFFIDYISLYQYPRSPGHQEDSFRAAMRAMHLCYANSGSGFSTYVWRIEKLTPQSVRARHVKEGKMVTVFSAAEGSVTGTGLESLQANTVAYQERGWCRAELEWSKPHSFNVMKGILPCIGRMVGCVKARNGRVPVLPPDTAALLANMRTELPWTPADFQGAVGNGQLKFTHRSDAEIVLKLREVFEEKLATQEVL</sequence>
<protein>
    <submittedName>
        <fullName evidence="2">Uncharacterized protein</fullName>
    </submittedName>
</protein>
<dbReference type="Proteomes" id="UP001178507">
    <property type="component" value="Unassembled WGS sequence"/>
</dbReference>
<name>A0AA36MZ03_9DINO</name>
<evidence type="ECO:0000313" key="3">
    <source>
        <dbReference type="Proteomes" id="UP001178507"/>
    </source>
</evidence>
<gene>
    <name evidence="2" type="ORF">EVOR1521_LOCUS14495</name>
</gene>
<organism evidence="2 3">
    <name type="scientific">Effrenium voratum</name>
    <dbReference type="NCBI Taxonomy" id="2562239"/>
    <lineage>
        <taxon>Eukaryota</taxon>
        <taxon>Sar</taxon>
        <taxon>Alveolata</taxon>
        <taxon>Dinophyceae</taxon>
        <taxon>Suessiales</taxon>
        <taxon>Symbiodiniaceae</taxon>
        <taxon>Effrenium</taxon>
    </lineage>
</organism>
<feature type="region of interest" description="Disordered" evidence="1">
    <location>
        <begin position="19"/>
        <end position="45"/>
    </location>
</feature>
<keyword evidence="3" id="KW-1185">Reference proteome</keyword>
<evidence type="ECO:0000256" key="1">
    <source>
        <dbReference type="SAM" id="MobiDB-lite"/>
    </source>
</evidence>
<reference evidence="2" key="1">
    <citation type="submission" date="2023-08" db="EMBL/GenBank/DDBJ databases">
        <authorList>
            <person name="Chen Y."/>
            <person name="Shah S."/>
            <person name="Dougan E. K."/>
            <person name="Thang M."/>
            <person name="Chan C."/>
        </authorList>
    </citation>
    <scope>NUCLEOTIDE SEQUENCE</scope>
</reference>
<accession>A0AA36MZ03</accession>
<dbReference type="EMBL" id="CAUJNA010001735">
    <property type="protein sequence ID" value="CAJ1388682.1"/>
    <property type="molecule type" value="Genomic_DNA"/>
</dbReference>
<proteinExistence type="predicted"/>
<dbReference type="AlphaFoldDB" id="A0AA36MZ03"/>
<evidence type="ECO:0000313" key="2">
    <source>
        <dbReference type="EMBL" id="CAJ1388682.1"/>
    </source>
</evidence>